<gene>
    <name evidence="6" type="ORF">XAT740_LOCUS15610</name>
</gene>
<dbReference type="GO" id="GO:0036064">
    <property type="term" value="C:ciliary basal body"/>
    <property type="evidence" value="ECO:0007669"/>
    <property type="project" value="TreeGrafter"/>
</dbReference>
<organism evidence="6 7">
    <name type="scientific">Adineta ricciae</name>
    <name type="common">Rotifer</name>
    <dbReference type="NCBI Taxonomy" id="249248"/>
    <lineage>
        <taxon>Eukaryota</taxon>
        <taxon>Metazoa</taxon>
        <taxon>Spiralia</taxon>
        <taxon>Gnathifera</taxon>
        <taxon>Rotifera</taxon>
        <taxon>Eurotatoria</taxon>
        <taxon>Bdelloidea</taxon>
        <taxon>Adinetida</taxon>
        <taxon>Adinetidae</taxon>
        <taxon>Adineta</taxon>
    </lineage>
</organism>
<accession>A0A814KD70</accession>
<protein>
    <submittedName>
        <fullName evidence="6">Uncharacterized protein</fullName>
    </submittedName>
</protein>
<dbReference type="PANTHER" id="PTHR12241:SF162">
    <property type="entry name" value="TUBULIN MONOGLUTAMYLASE TTLL4"/>
    <property type="match status" value="1"/>
</dbReference>
<dbReference type="SUPFAM" id="SSF56059">
    <property type="entry name" value="Glutathione synthetase ATP-binding domain-like"/>
    <property type="match status" value="1"/>
</dbReference>
<dbReference type="Pfam" id="PF23565">
    <property type="entry name" value="ARM_TANGO6"/>
    <property type="match status" value="1"/>
</dbReference>
<evidence type="ECO:0000256" key="2">
    <source>
        <dbReference type="ARBA" id="ARBA00022741"/>
    </source>
</evidence>
<dbReference type="EMBL" id="CAJNOR010000970">
    <property type="protein sequence ID" value="CAF1047870.1"/>
    <property type="molecule type" value="Genomic_DNA"/>
</dbReference>
<feature type="domain" description="RNA polymerase II assembly factor Rtp1 C-terminal" evidence="4">
    <location>
        <begin position="1471"/>
        <end position="1583"/>
    </location>
</feature>
<evidence type="ECO:0000256" key="3">
    <source>
        <dbReference type="ARBA" id="ARBA00022840"/>
    </source>
</evidence>
<dbReference type="GO" id="GO:0015631">
    <property type="term" value="F:tubulin binding"/>
    <property type="evidence" value="ECO:0007669"/>
    <property type="project" value="TreeGrafter"/>
</dbReference>
<keyword evidence="7" id="KW-1185">Reference proteome</keyword>
<evidence type="ECO:0000259" key="4">
    <source>
        <dbReference type="Pfam" id="PF10363"/>
    </source>
</evidence>
<comment type="caution">
    <text evidence="6">The sequence shown here is derived from an EMBL/GenBank/DDBJ whole genome shotgun (WGS) entry which is preliminary data.</text>
</comment>
<dbReference type="InterPro" id="IPR019451">
    <property type="entry name" value="Rtp1_C1"/>
</dbReference>
<dbReference type="InterPro" id="IPR011989">
    <property type="entry name" value="ARM-like"/>
</dbReference>
<evidence type="ECO:0000313" key="7">
    <source>
        <dbReference type="Proteomes" id="UP000663828"/>
    </source>
</evidence>
<feature type="domain" description="TANGO6 HEAT repeat" evidence="5">
    <location>
        <begin position="1049"/>
        <end position="1254"/>
    </location>
</feature>
<dbReference type="Pfam" id="PF03133">
    <property type="entry name" value="TTL"/>
    <property type="match status" value="1"/>
</dbReference>
<dbReference type="InterPro" id="IPR057407">
    <property type="entry name" value="HEAT_TANGO6"/>
</dbReference>
<keyword evidence="2" id="KW-0547">Nucleotide-binding</keyword>
<dbReference type="Proteomes" id="UP000663828">
    <property type="component" value="Unassembled WGS sequence"/>
</dbReference>
<keyword evidence="1" id="KW-0436">Ligase</keyword>
<dbReference type="PANTHER" id="PTHR12241">
    <property type="entry name" value="TUBULIN POLYGLUTAMYLASE"/>
    <property type="match status" value="1"/>
</dbReference>
<proteinExistence type="predicted"/>
<keyword evidence="3" id="KW-0067">ATP-binding</keyword>
<dbReference type="Pfam" id="PF10363">
    <property type="entry name" value="RTP1_C1"/>
    <property type="match status" value="1"/>
</dbReference>
<dbReference type="Gene3D" id="3.30.470.20">
    <property type="entry name" value="ATP-grasp fold, B domain"/>
    <property type="match status" value="1"/>
</dbReference>
<dbReference type="InterPro" id="IPR004344">
    <property type="entry name" value="TTL/TTLL_fam"/>
</dbReference>
<dbReference type="GO" id="GO:0000226">
    <property type="term" value="P:microtubule cytoskeleton organization"/>
    <property type="evidence" value="ECO:0007669"/>
    <property type="project" value="TreeGrafter"/>
</dbReference>
<name>A0A814KD70_ADIRI</name>
<evidence type="ECO:0000259" key="5">
    <source>
        <dbReference type="Pfam" id="PF23565"/>
    </source>
</evidence>
<evidence type="ECO:0000256" key="1">
    <source>
        <dbReference type="ARBA" id="ARBA00022598"/>
    </source>
</evidence>
<dbReference type="PROSITE" id="PS51221">
    <property type="entry name" value="TTL"/>
    <property type="match status" value="1"/>
</dbReference>
<dbReference type="SUPFAM" id="SSF48371">
    <property type="entry name" value="ARM repeat"/>
    <property type="match status" value="1"/>
</dbReference>
<dbReference type="InterPro" id="IPR016024">
    <property type="entry name" value="ARM-type_fold"/>
</dbReference>
<dbReference type="Gene3D" id="1.25.10.10">
    <property type="entry name" value="Leucine-rich Repeat Variant"/>
    <property type="match status" value="1"/>
</dbReference>
<sequence>MHPTGSYALQYIVPVSILNDDDNYPKLLQRRQELTDSDRKLPAIAATFEQTLTFVENFKCNQQKPIIGKTRLSTMLPKETDGEKKPLTPQQLCYQLNLKLEYLIRTRAIEQHRVISRTSILPTRPIKTKTVSKEPLNRSIPSIVNRSAEKTIISSSITTFNSTVTQEDLADKDSIGDNDEACEEMVEEENVTLLQQQQQTMTGKDPFEMEDEEYEAEIEEESLRGSESDVDGESTVTLDPILLLSDKTRRVGNTEIKSGLIRSLFENVPPIIRFCTETQRIEPLPAPLQKMMKWKMSAITPNIVKSTVLRSGFRLVGGDEGVDWLGTWSRHMKPPCFKAIREYQKINHFPGSFQIGRKDRLWRNLSHMQAVHSRREFDFVPQTFVLPADFLLFKRVFEETADSKESKWIIKPPASARGQGIRVISKMDQVPKKRPVVVQRYIANPYLINGHKFDMRLYVYVPSHDPLRIYLFDDGLARFASRKYSSSVKSLSDRFMHLTNYSVNRYNSEYRTNNDSAACTGHKWSLKALWAYLKKRDVDVADVIERIKDLVIKTIISADAFVNVLTKANVRRKFSVHELFGFDVILDENCKPYIVEVNISPSLHSNSPLDISVKGAMICDLLNLSGFMIPDRRDIISDGPVRRKAKLPKSLIFDRRVLPQGLSTDEKVKHQYFSQRYNDEQVRKNILDVLTPDDLRILIETEDEFARRGSFERIFPTNQTRKYLKYFETPRYYNLLLNEWITKYTRNEDRGIALLNSFCKKEIHLQHPAVDPNHMWTQYQKNQGHSSYRENDNFNTNDDLMKPISTVKISPQDEEQQQILTINLIFSNACERFLETSTSLNSTISLNNDHPAYYRYLQVHLYLLEQLLICEQAHLSSHIPLFSIQDESTLSRSLSFAIFLGVILHFDEGIYVSIENYLNNPSSSVHFLKLRTDLTHHDRMFYLRETLTHLMKWIQTANVKSFIIHRLCSYNLLELILSHLQLLYSPNLKYATIEFSSEGFEYLQTNFSNLFIQQIMLLNRLLSTKANSPLWLKTRCGEILTSILIHPNNQGVRQIFQTILDSSSANDRLYVSMAQILSTCPKQFKPEEYIKRIEAQLLELFHEQRYTTIISLAINQLYRKFPKVMEDEIFPSLFQLLISCRNQSMKHICTEEQLEVFIHDLYNLTSPIPNEQLRHYLSETHLSELINIYFALEQSLSPLKTRFFQILVTIFSSMETEQCFECFQRILFHQQVFSFKYVPGQESTFNLIVENDSTDYNLQLICQLLTRLLFAIENNERLVVKIFLHFLQLLITEKISNDDLLWSESETQRSVKQLKIMEMLKSLLEYLTEHIDIFIKNVDDTIRVIQIILEKISKTYQSKSSGTLLTKTTDEDDEDLPADNEALQLVFTIASLLITHYDQLSSENKQILASFYPTLKLIEGKHSNPELCQLAHELSTAFITFGAIKESSTTTSNILIEEVNEERDLRAETFDNAYACLKDPSIPIRAHGLILFRRLIERSDHETLMKIRENDIQLLKCFQEHLHAEDSYEYLAAINVLHALANQYTDEILPRLCNEYINPTRKLEDRLKVGEILMKTCRLLGDMSTKYSSLLINTFLNASKSSEDDVTRTSALSNLGQLCTVLKYSLSKDLSEILHALKNYLSIFESSDVRRASMLVCELLCQSLEQSTWLTVLGSELPSFYQLINQLYKNDKDNIVRLHAQIALEALNTICRDFLQPSVILEKKIHVLS</sequence>
<reference evidence="6" key="1">
    <citation type="submission" date="2021-02" db="EMBL/GenBank/DDBJ databases">
        <authorList>
            <person name="Nowell W R."/>
        </authorList>
    </citation>
    <scope>NUCLEOTIDE SEQUENCE</scope>
</reference>
<evidence type="ECO:0000313" key="6">
    <source>
        <dbReference type="EMBL" id="CAF1047870.1"/>
    </source>
</evidence>
<dbReference type="GO" id="GO:0005524">
    <property type="term" value="F:ATP binding"/>
    <property type="evidence" value="ECO:0007669"/>
    <property type="project" value="UniProtKB-KW"/>
</dbReference>
<dbReference type="GO" id="GO:0070740">
    <property type="term" value="F:tubulin-glutamic acid ligase activity"/>
    <property type="evidence" value="ECO:0007669"/>
    <property type="project" value="TreeGrafter"/>
</dbReference>